<evidence type="ECO:0000256" key="8">
    <source>
        <dbReference type="ARBA" id="ARBA00022825"/>
    </source>
</evidence>
<dbReference type="GO" id="GO:0004177">
    <property type="term" value="F:aminopeptidase activity"/>
    <property type="evidence" value="ECO:0007669"/>
    <property type="project" value="UniProtKB-KW"/>
</dbReference>
<evidence type="ECO:0000256" key="10">
    <source>
        <dbReference type="ARBA" id="ARBA00022989"/>
    </source>
</evidence>
<accession>A0A8K0JLJ1</accession>
<dbReference type="Gene3D" id="3.40.50.1820">
    <property type="entry name" value="alpha/beta hydrolase"/>
    <property type="match status" value="1"/>
</dbReference>
<keyword evidence="10 14" id="KW-1133">Transmembrane helix</keyword>
<dbReference type="GO" id="GO:0008239">
    <property type="term" value="F:dipeptidyl-peptidase activity"/>
    <property type="evidence" value="ECO:0007669"/>
    <property type="project" value="TreeGrafter"/>
</dbReference>
<keyword evidence="3" id="KW-0031">Aminopeptidase</keyword>
<dbReference type="PROSITE" id="PS00708">
    <property type="entry name" value="PRO_ENDOPEP_SER"/>
    <property type="match status" value="1"/>
</dbReference>
<keyword evidence="8" id="KW-0720">Serine protease</keyword>
<evidence type="ECO:0000259" key="15">
    <source>
        <dbReference type="Pfam" id="PF00326"/>
    </source>
</evidence>
<evidence type="ECO:0000256" key="7">
    <source>
        <dbReference type="ARBA" id="ARBA00022801"/>
    </source>
</evidence>
<keyword evidence="18" id="KW-1185">Reference proteome</keyword>
<feature type="transmembrane region" description="Helical" evidence="14">
    <location>
        <begin position="78"/>
        <end position="97"/>
    </location>
</feature>
<feature type="region of interest" description="Disordered" evidence="13">
    <location>
        <begin position="1"/>
        <end position="24"/>
    </location>
</feature>
<keyword evidence="6 14" id="KW-0812">Transmembrane</keyword>
<dbReference type="FunFam" id="3.40.50.1820:FF:000003">
    <property type="entry name" value="Dipeptidyl peptidase 4"/>
    <property type="match status" value="1"/>
</dbReference>
<dbReference type="InterPro" id="IPR002469">
    <property type="entry name" value="Peptidase_S9B_N"/>
</dbReference>
<evidence type="ECO:0000256" key="12">
    <source>
        <dbReference type="ARBA" id="ARBA00023180"/>
    </source>
</evidence>
<evidence type="ECO:0000256" key="4">
    <source>
        <dbReference type="ARBA" id="ARBA00022554"/>
    </source>
</evidence>
<evidence type="ECO:0008006" key="19">
    <source>
        <dbReference type="Google" id="ProtNLM"/>
    </source>
</evidence>
<keyword evidence="5" id="KW-0645">Protease</keyword>
<evidence type="ECO:0000256" key="9">
    <source>
        <dbReference type="ARBA" id="ARBA00022968"/>
    </source>
</evidence>
<dbReference type="PANTHER" id="PTHR11731">
    <property type="entry name" value="PROTEASE FAMILY S9B,C DIPEPTIDYL-PEPTIDASE IV-RELATED"/>
    <property type="match status" value="1"/>
</dbReference>
<dbReference type="InterPro" id="IPR050278">
    <property type="entry name" value="Serine_Prot_S9B/DPPIV"/>
</dbReference>
<organism evidence="17 18">
    <name type="scientific">Filobasidium floriforme</name>
    <dbReference type="NCBI Taxonomy" id="5210"/>
    <lineage>
        <taxon>Eukaryota</taxon>
        <taxon>Fungi</taxon>
        <taxon>Dikarya</taxon>
        <taxon>Basidiomycota</taxon>
        <taxon>Agaricomycotina</taxon>
        <taxon>Tremellomycetes</taxon>
        <taxon>Filobasidiales</taxon>
        <taxon>Filobasidiaceae</taxon>
        <taxon>Filobasidium</taxon>
    </lineage>
</organism>
<comment type="caution">
    <text evidence="17">The sequence shown here is derived from an EMBL/GenBank/DDBJ whole genome shotgun (WGS) entry which is preliminary data.</text>
</comment>
<dbReference type="GO" id="GO:0005774">
    <property type="term" value="C:vacuolar membrane"/>
    <property type="evidence" value="ECO:0007669"/>
    <property type="project" value="UniProtKB-SubCell"/>
</dbReference>
<dbReference type="PANTHER" id="PTHR11731:SF200">
    <property type="entry name" value="DIPEPTIDYL PEPTIDASE 10, ISOFORM B"/>
    <property type="match status" value="1"/>
</dbReference>
<dbReference type="AlphaFoldDB" id="A0A8K0JLJ1"/>
<gene>
    <name evidence="17" type="ORF">FFLO_03190</name>
</gene>
<evidence type="ECO:0000313" key="17">
    <source>
        <dbReference type="EMBL" id="KAG7548898.1"/>
    </source>
</evidence>
<keyword evidence="7" id="KW-0378">Hydrolase</keyword>
<feature type="compositionally biased region" description="Basic and acidic residues" evidence="13">
    <location>
        <begin position="15"/>
        <end position="24"/>
    </location>
</feature>
<dbReference type="Proteomes" id="UP000812966">
    <property type="component" value="Unassembled WGS sequence"/>
</dbReference>
<keyword evidence="12" id="KW-0325">Glycoprotein</keyword>
<comment type="subcellular location">
    <subcellularLocation>
        <location evidence="1">Vacuole membrane</location>
        <topology evidence="1">Single-pass type II membrane protein</topology>
    </subcellularLocation>
</comment>
<feature type="domain" description="Peptidase S9 prolyl oligopeptidase catalytic" evidence="15">
    <location>
        <begin position="663"/>
        <end position="861"/>
    </location>
</feature>
<dbReference type="SUPFAM" id="SSF82171">
    <property type="entry name" value="DPP6 N-terminal domain-like"/>
    <property type="match status" value="1"/>
</dbReference>
<evidence type="ECO:0000256" key="14">
    <source>
        <dbReference type="SAM" id="Phobius"/>
    </source>
</evidence>
<dbReference type="InterPro" id="IPR001375">
    <property type="entry name" value="Peptidase_S9_cat"/>
</dbReference>
<evidence type="ECO:0000256" key="3">
    <source>
        <dbReference type="ARBA" id="ARBA00022438"/>
    </source>
</evidence>
<evidence type="ECO:0000256" key="6">
    <source>
        <dbReference type="ARBA" id="ARBA00022692"/>
    </source>
</evidence>
<comment type="similarity">
    <text evidence="2">Belongs to the peptidase S9B family.</text>
</comment>
<keyword evidence="9" id="KW-0735">Signal-anchor</keyword>
<dbReference type="GO" id="GO:0005886">
    <property type="term" value="C:plasma membrane"/>
    <property type="evidence" value="ECO:0007669"/>
    <property type="project" value="TreeGrafter"/>
</dbReference>
<sequence>MSRPQFVLEADDTEDQRLRSSELPRYSEDSIDELALDRSVFEKDERFRDEGKMEQGEEEEDEFLYGKVPSRKQPRKPFIALLLIILALAALIGIFSARSFKAPTWIKKGGNKHITMDHVFNGTFAIKSKRIDWVKEATDGVYSHRTDEGDIVLQDASKPDYEEVLLNATDVREATGNQLMFQDWRLSADMRYVALKTDHRKLWRHSSYGNFYIHRLSDHKTFSLRLPSHPAEIAYVDWSPTSHSIAYVYKNNLYVVPAKDLDKLETAGQVPEAIQVTKDGSDTIFNGVPDWVYEEEVFSNNFAFWWSPQSEIIAYLRSDETEVKDYTLQYYNPNGAAFDPQPYPENFVMKYPKPGTPNPIVTVHMFSLQGHLASASAKNSTKQLQWEGSMPLDKRIIAEVSWLGSEELLVKEVDRSAKKGNIVLFTGGRAQGKVVRTLGKEGEEGDDGWIDHNQQAIPVKGTDGYLDIVPTKDGYNHIAFFPTLDSSDPIFVTEGEWEVADGIAGVDQNRKLVYFLAASPTTERHLYQARLPSTGALDDFASNMTALTDTSVPGYHSASFSPRSGFYLLNYLGPDIPKQTLVTVDEPGLDVVIEDNAKLNATSSEFCMPIRTHSVIQSDGVDINVVETLPPNFEASGRKKYPVLLNPYGGPGSQSVNQKFARDWSHHLVCEHKIIVLTVDGRGTGFKGRSFRNWVRDDLGRYETIDQINAAKEWAKRRYIDNKRIGIWGWSFGGFLTSKVIEADSGIFTLGTFFATVTNWLYYDSIYTERYMSTPEENELGYVNSAVNNVTAFEHADFLLAHGSGDDNVHYANTANLLEKFTQAQVRGFRFRMFTDSDHSMSGFRAYREVYEFMTAFLDEKWSGNRKVHD</sequence>
<feature type="domain" description="Dipeptidylpeptidase IV N-terminal" evidence="16">
    <location>
        <begin position="187"/>
        <end position="577"/>
    </location>
</feature>
<evidence type="ECO:0000256" key="11">
    <source>
        <dbReference type="ARBA" id="ARBA00023136"/>
    </source>
</evidence>
<evidence type="ECO:0000313" key="18">
    <source>
        <dbReference type="Proteomes" id="UP000812966"/>
    </source>
</evidence>
<dbReference type="EMBL" id="JABELV010000057">
    <property type="protein sequence ID" value="KAG7548898.1"/>
    <property type="molecule type" value="Genomic_DNA"/>
</dbReference>
<dbReference type="InterPro" id="IPR002471">
    <property type="entry name" value="Pept_S9_AS"/>
</dbReference>
<evidence type="ECO:0000256" key="2">
    <source>
        <dbReference type="ARBA" id="ARBA00006150"/>
    </source>
</evidence>
<keyword evidence="11 14" id="KW-0472">Membrane</keyword>
<dbReference type="InterPro" id="IPR029058">
    <property type="entry name" value="AB_hydrolase_fold"/>
</dbReference>
<evidence type="ECO:0000259" key="16">
    <source>
        <dbReference type="Pfam" id="PF00930"/>
    </source>
</evidence>
<dbReference type="SUPFAM" id="SSF53474">
    <property type="entry name" value="alpha/beta-Hydrolases"/>
    <property type="match status" value="1"/>
</dbReference>
<proteinExistence type="inferred from homology"/>
<evidence type="ECO:0000256" key="5">
    <source>
        <dbReference type="ARBA" id="ARBA00022670"/>
    </source>
</evidence>
<evidence type="ECO:0000256" key="13">
    <source>
        <dbReference type="SAM" id="MobiDB-lite"/>
    </source>
</evidence>
<name>A0A8K0JLJ1_9TREE</name>
<protein>
    <recommendedName>
        <fullName evidence="19">Dipeptidyl aminopeptidase</fullName>
    </recommendedName>
</protein>
<dbReference type="GO" id="GO:0004252">
    <property type="term" value="F:serine-type endopeptidase activity"/>
    <property type="evidence" value="ECO:0007669"/>
    <property type="project" value="InterPro"/>
</dbReference>
<dbReference type="Pfam" id="PF00930">
    <property type="entry name" value="DPPIV_N"/>
    <property type="match status" value="1"/>
</dbReference>
<reference evidence="17" key="1">
    <citation type="submission" date="2020-04" db="EMBL/GenBank/DDBJ databases">
        <title>Analysis of mating type loci in Filobasidium floriforme.</title>
        <authorList>
            <person name="Nowrousian M."/>
        </authorList>
    </citation>
    <scope>NUCLEOTIDE SEQUENCE</scope>
    <source>
        <strain evidence="17">CBS 6242</strain>
    </source>
</reference>
<dbReference type="Pfam" id="PF00326">
    <property type="entry name" value="Peptidase_S9"/>
    <property type="match status" value="1"/>
</dbReference>
<dbReference type="GO" id="GO:0006508">
    <property type="term" value="P:proteolysis"/>
    <property type="evidence" value="ECO:0007669"/>
    <property type="project" value="UniProtKB-KW"/>
</dbReference>
<keyword evidence="4" id="KW-0926">Vacuole</keyword>
<dbReference type="Gene3D" id="2.140.10.30">
    <property type="entry name" value="Dipeptidylpeptidase IV, N-terminal domain"/>
    <property type="match status" value="1"/>
</dbReference>
<evidence type="ECO:0000256" key="1">
    <source>
        <dbReference type="ARBA" id="ARBA00004576"/>
    </source>
</evidence>